<proteinExistence type="predicted"/>
<name>A0ABU7CJ18_9TELE</name>
<protein>
    <submittedName>
        <fullName evidence="1">Uncharacterized protein</fullName>
    </submittedName>
</protein>
<dbReference type="EMBL" id="JAHUTI010090946">
    <property type="protein sequence ID" value="MED6261870.1"/>
    <property type="molecule type" value="Genomic_DNA"/>
</dbReference>
<evidence type="ECO:0000313" key="1">
    <source>
        <dbReference type="EMBL" id="MED6261870.1"/>
    </source>
</evidence>
<keyword evidence="2" id="KW-1185">Reference proteome</keyword>
<organism evidence="1 2">
    <name type="scientific">Ataeniobius toweri</name>
    <dbReference type="NCBI Taxonomy" id="208326"/>
    <lineage>
        <taxon>Eukaryota</taxon>
        <taxon>Metazoa</taxon>
        <taxon>Chordata</taxon>
        <taxon>Craniata</taxon>
        <taxon>Vertebrata</taxon>
        <taxon>Euteleostomi</taxon>
        <taxon>Actinopterygii</taxon>
        <taxon>Neopterygii</taxon>
        <taxon>Teleostei</taxon>
        <taxon>Neoteleostei</taxon>
        <taxon>Acanthomorphata</taxon>
        <taxon>Ovalentaria</taxon>
        <taxon>Atherinomorphae</taxon>
        <taxon>Cyprinodontiformes</taxon>
        <taxon>Goodeidae</taxon>
        <taxon>Ataeniobius</taxon>
    </lineage>
</organism>
<accession>A0ABU7CJ18</accession>
<dbReference type="Proteomes" id="UP001345963">
    <property type="component" value="Unassembled WGS sequence"/>
</dbReference>
<reference evidence="1 2" key="1">
    <citation type="submission" date="2021-07" db="EMBL/GenBank/DDBJ databases">
        <authorList>
            <person name="Palmer J.M."/>
        </authorList>
    </citation>
    <scope>NUCLEOTIDE SEQUENCE [LARGE SCALE GENOMIC DNA]</scope>
    <source>
        <strain evidence="1 2">AT_MEX2019</strain>
        <tissue evidence="1">Muscle</tissue>
    </source>
</reference>
<gene>
    <name evidence="1" type="ORF">ATANTOWER_011141</name>
</gene>
<sequence length="120" mass="13562">MIHMNFMLLSAQTDEHLHLQVTENRKFHRFHSTKVVSSFSEVLVEQLPLKSAAGLPLLSQLPLEVAVLRLLPGRLLLSLVQLTLQGAEPLGHLQNQTQRSAQYWHSFLKSKSLVGNRFIG</sequence>
<comment type="caution">
    <text evidence="1">The sequence shown here is derived from an EMBL/GenBank/DDBJ whole genome shotgun (WGS) entry which is preliminary data.</text>
</comment>
<evidence type="ECO:0000313" key="2">
    <source>
        <dbReference type="Proteomes" id="UP001345963"/>
    </source>
</evidence>